<proteinExistence type="predicted"/>
<evidence type="ECO:0000313" key="2">
    <source>
        <dbReference type="Proteomes" id="UP001236507"/>
    </source>
</evidence>
<dbReference type="RefSeq" id="WP_283344323.1">
    <property type="nucleotide sequence ID" value="NZ_JASHIF010000008.1"/>
</dbReference>
<comment type="caution">
    <text evidence="1">The sequence shown here is derived from an EMBL/GenBank/DDBJ whole genome shotgun (WGS) entry which is preliminary data.</text>
</comment>
<protein>
    <submittedName>
        <fullName evidence="1">Uncharacterized protein</fullName>
    </submittedName>
</protein>
<reference evidence="1 2" key="1">
    <citation type="submission" date="2023-05" db="EMBL/GenBank/DDBJ databases">
        <title>Novel species of genus Flectobacillus isolated from stream in China.</title>
        <authorList>
            <person name="Lu H."/>
        </authorList>
    </citation>
    <scope>NUCLEOTIDE SEQUENCE [LARGE SCALE GENOMIC DNA]</scope>
    <source>
        <strain evidence="1 2">KCTC 42575</strain>
    </source>
</reference>
<dbReference type="EMBL" id="JASHIF010000008">
    <property type="protein sequence ID" value="MDI9859366.1"/>
    <property type="molecule type" value="Genomic_DNA"/>
</dbReference>
<name>A0ABT6Y764_9BACT</name>
<organism evidence="1 2">
    <name type="scientific">Flectobacillus roseus</name>
    <dbReference type="NCBI Taxonomy" id="502259"/>
    <lineage>
        <taxon>Bacteria</taxon>
        <taxon>Pseudomonadati</taxon>
        <taxon>Bacteroidota</taxon>
        <taxon>Cytophagia</taxon>
        <taxon>Cytophagales</taxon>
        <taxon>Flectobacillaceae</taxon>
        <taxon>Flectobacillus</taxon>
    </lineage>
</organism>
<gene>
    <name evidence="1" type="ORF">QM524_09115</name>
</gene>
<keyword evidence="2" id="KW-1185">Reference proteome</keyword>
<evidence type="ECO:0000313" key="1">
    <source>
        <dbReference type="EMBL" id="MDI9859366.1"/>
    </source>
</evidence>
<dbReference type="PANTHER" id="PTHR40616">
    <property type="entry name" value="LINALOOL DEHYDRATASE_ISOMERASE DOMAIN-CONTAINING PROTEIN"/>
    <property type="match status" value="1"/>
</dbReference>
<sequence>MKNILLFTITTLILSCRAVSLVPQQTYKDTNIKFEATKLTDQEKEALAKSLMGTHPNYDPVEKMVLTTLNGYNYHTDATSGRFHQVRASFSYALDLLDLGDKQYEQRAFDILEKCISLQDTISGSKTKGIWGYYLEEPLATKKSPPDFNWADFNGATLLEVWMGHQAKIPERLKPIIQRSLILAAQSIQKRNITMSYTNIAIMGTYVTYMVAHLFNEVDMKAYSTERLKRFYDYTLEKGGFTEYNSPAYTIIAIDELSRMKEHIIEPSAKQMIDKLYYTGWEIIAKHYHSLTGQWVGPHSRAYHSTLQNSFYDLINRASKGAIELKPNLTFTYSRLKHSIPTDLYAYFQSGTYPKTQKEVFELVAPKIEGTSYMTSQYALATATRSSMWNQRRPFLAYWGTVQQPKYLQVRFLHDNYDFSSASFYSQQKDNKVLAAINLNLGGGDKHISIDPIKTGKFTAKDLRIRFEFGKQTTEVLPVKNGQGIDATVDGLKVSVHLYKAVFEKYEGRWEKGFDKNGAWWDYVIYNGSEKEFDLNTIKEAAWGFTFSMGNSSETLPSGIPSVSETTGKLKATWQGLELEIPTNILPLPKNL</sequence>
<accession>A0ABT6Y764</accession>
<dbReference type="Proteomes" id="UP001236507">
    <property type="component" value="Unassembled WGS sequence"/>
</dbReference>
<dbReference type="PANTHER" id="PTHR40616:SF1">
    <property type="entry name" value="LINALOOL DEHYDRATASE_ISOMERASE DOMAIN-CONTAINING PROTEIN"/>
    <property type="match status" value="1"/>
</dbReference>
<dbReference type="PROSITE" id="PS51257">
    <property type="entry name" value="PROKAR_LIPOPROTEIN"/>
    <property type="match status" value="1"/>
</dbReference>